<dbReference type="VEuPathDB" id="MicrosporidiaDB:AAJ76_4000034017"/>
<keyword evidence="4" id="KW-1185">Reference proteome</keyword>
<gene>
    <name evidence="3" type="ORF">AAJ76_4000034017</name>
</gene>
<dbReference type="VEuPathDB" id="MicrosporidiaDB:NCER_100560"/>
<dbReference type="GeneID" id="36320419"/>
<name>A0A0F9WBL4_9MICR</name>
<dbReference type="PANTHER" id="PTHR22595:SF192">
    <property type="entry name" value="CHITIN-BINDING TYPE-1 DOMAIN-CONTAINING PROTEIN"/>
    <property type="match status" value="1"/>
</dbReference>
<evidence type="ECO:0000313" key="3">
    <source>
        <dbReference type="EMBL" id="KKO74901.1"/>
    </source>
</evidence>
<dbReference type="AlphaFoldDB" id="A0A0F9WBL4"/>
<reference evidence="3 4" key="1">
    <citation type="journal article" date="2015" name="Environ. Microbiol.">
        <title>Genome analyses suggest the presence of polyploidy and recent human-driven expansions in eight global populations of the honeybee pathogen Nosema ceranae.</title>
        <authorList>
            <person name="Pelin A."/>
            <person name="Selman M."/>
            <person name="Aris-Brosou S."/>
            <person name="Farinelli L."/>
            <person name="Corradi N."/>
        </authorList>
    </citation>
    <scope>NUCLEOTIDE SEQUENCE [LARGE SCALE GENOMIC DNA]</scope>
    <source>
        <strain evidence="3 4">PA08 1199</strain>
    </source>
</reference>
<accession>A0A0F9WBL4</accession>
<evidence type="ECO:0000259" key="2">
    <source>
        <dbReference type="Pfam" id="PF00182"/>
    </source>
</evidence>
<dbReference type="PANTHER" id="PTHR22595">
    <property type="entry name" value="CHITINASE-RELATED"/>
    <property type="match status" value="1"/>
</dbReference>
<dbReference type="InterPro" id="IPR000726">
    <property type="entry name" value="Glyco_hydro_19_cat"/>
</dbReference>
<dbReference type="VEuPathDB" id="MicrosporidiaDB:G9O61_00g001040"/>
<dbReference type="GO" id="GO:0006032">
    <property type="term" value="P:chitin catabolic process"/>
    <property type="evidence" value="ECO:0007669"/>
    <property type="project" value="InterPro"/>
</dbReference>
<dbReference type="EMBL" id="JPQZ01000040">
    <property type="protein sequence ID" value="KKO74901.1"/>
    <property type="molecule type" value="Genomic_DNA"/>
</dbReference>
<feature type="region of interest" description="Disordered" evidence="1">
    <location>
        <begin position="266"/>
        <end position="518"/>
    </location>
</feature>
<feature type="compositionally biased region" description="Acidic residues" evidence="1">
    <location>
        <begin position="101"/>
        <end position="116"/>
    </location>
</feature>
<feature type="compositionally biased region" description="Basic and acidic residues" evidence="1">
    <location>
        <begin position="144"/>
        <end position="163"/>
    </location>
</feature>
<feature type="compositionally biased region" description="Basic and acidic residues" evidence="1">
    <location>
        <begin position="175"/>
        <end position="192"/>
    </location>
</feature>
<dbReference type="RefSeq" id="XP_024330643.1">
    <property type="nucleotide sequence ID" value="XM_024475474.1"/>
</dbReference>
<organism evidence="3 4">
    <name type="scientific">Vairimorpha ceranae</name>
    <dbReference type="NCBI Taxonomy" id="40302"/>
    <lineage>
        <taxon>Eukaryota</taxon>
        <taxon>Fungi</taxon>
        <taxon>Fungi incertae sedis</taxon>
        <taxon>Microsporidia</taxon>
        <taxon>Nosematidae</taxon>
        <taxon>Vairimorpha</taxon>
    </lineage>
</organism>
<feature type="compositionally biased region" description="Gly residues" evidence="1">
    <location>
        <begin position="395"/>
        <end position="411"/>
    </location>
</feature>
<dbReference type="Proteomes" id="UP000034350">
    <property type="component" value="Unassembled WGS sequence"/>
</dbReference>
<dbReference type="GO" id="GO:0016998">
    <property type="term" value="P:cell wall macromolecule catabolic process"/>
    <property type="evidence" value="ECO:0007669"/>
    <property type="project" value="InterPro"/>
</dbReference>
<dbReference type="SUPFAM" id="SSF53955">
    <property type="entry name" value="Lysozyme-like"/>
    <property type="match status" value="1"/>
</dbReference>
<feature type="region of interest" description="Disordered" evidence="1">
    <location>
        <begin position="95"/>
        <end position="194"/>
    </location>
</feature>
<dbReference type="GO" id="GO:0004568">
    <property type="term" value="F:chitinase activity"/>
    <property type="evidence" value="ECO:0007669"/>
    <property type="project" value="InterPro"/>
</dbReference>
<evidence type="ECO:0000313" key="4">
    <source>
        <dbReference type="Proteomes" id="UP000034350"/>
    </source>
</evidence>
<dbReference type="Gene3D" id="1.10.530.10">
    <property type="match status" value="1"/>
</dbReference>
<dbReference type="CDD" id="cd00325">
    <property type="entry name" value="chitinase_GH19"/>
    <property type="match status" value="1"/>
</dbReference>
<feature type="compositionally biased region" description="Gly residues" evidence="1">
    <location>
        <begin position="431"/>
        <end position="458"/>
    </location>
</feature>
<dbReference type="Pfam" id="PF00182">
    <property type="entry name" value="Glyco_hydro_19"/>
    <property type="match status" value="1"/>
</dbReference>
<sequence length="713" mass="73742">MNILLYLMLRSCKDFCSPGSSMCINNMLSVCDENGHVVTTDCPDDTECNLNNKKMSCMPNTKENSKKSKSTNGDLMEQLKKLSRDKEFVKNLKKQLKKVDEEENDDDDTESNNEESESTKDVSEEEEEDIEEPSSGSHKKSSREKKGSNLKEKKHSKNNENTRNKQKKKMRNIKVLHEKNGDNGKKGKKQENAKTTTVTYHKVIENHSAPSTVTVFKTITQKDNISNVDVQLVQASDRFIQPSVQPEGSKKGLGYQPFVQPSSVGGHLGNGYNAPSHEATQTNAGAAPPVHTSKGEGGGATKTEHGAGAPIKASNLNGGHQKTKLQQSSTGLTMKGNDVAGKPSQGEGNGAAGKPTQGGGSGAAGKPTQGGGNGAAGKPAQGGGNGAAGKSSQGEGNGAAGKPAQGGGNGAAGKPSQGEGNGAAGKPAQDGGNGAAGKPAQGGGNGAAGKPAQGGGNGAAEKPAQGEGNGAAEKPTQAGENGAGGKPAQGGENKPSGGDKPSGEQGTKPGTIGGGTGEVNVTSEQVFEAMSKQNFNPKQEYVDAVVNVTNEGFDDLNMAAMFLAQLAHESGGFEHIEEIDCKGSTKCADQYGGSEGAPGKSYHGRGFIQLSWPANYKAAGEALGMGDELFNNPDLVCEDPELGAKVSLWFWKENVENAPGVSENHFGATTKAINGALECTGSNVDKSKKRYEIYKAVAEVLGVSNLADESGCY</sequence>
<feature type="compositionally biased region" description="Polar residues" evidence="1">
    <location>
        <begin position="314"/>
        <end position="332"/>
    </location>
</feature>
<proteinExistence type="predicted"/>
<feature type="compositionally biased region" description="Basic residues" evidence="1">
    <location>
        <begin position="164"/>
        <end position="174"/>
    </location>
</feature>
<protein>
    <submittedName>
        <fullName evidence="3">Endochitinase</fullName>
    </submittedName>
</protein>
<evidence type="ECO:0000256" key="1">
    <source>
        <dbReference type="SAM" id="MobiDB-lite"/>
    </source>
</evidence>
<dbReference type="InterPro" id="IPR023346">
    <property type="entry name" value="Lysozyme-like_dom_sf"/>
</dbReference>
<feature type="compositionally biased region" description="Acidic residues" evidence="1">
    <location>
        <begin position="123"/>
        <end position="132"/>
    </location>
</feature>
<comment type="caution">
    <text evidence="3">The sequence shown here is derived from an EMBL/GenBank/DDBJ whole genome shotgun (WGS) entry which is preliminary data.</text>
</comment>
<feature type="compositionally biased region" description="Gly residues" evidence="1">
    <location>
        <begin position="347"/>
        <end position="387"/>
    </location>
</feature>
<dbReference type="OrthoDB" id="5985073at2759"/>
<feature type="domain" description="Glycoside hydrolase family 19 catalytic" evidence="2">
    <location>
        <begin position="583"/>
        <end position="705"/>
    </location>
</feature>